<gene>
    <name evidence="6" type="ORF">ACFQ27_16530</name>
</gene>
<protein>
    <submittedName>
        <fullName evidence="6">TetR/AcrR family transcriptional regulator</fullName>
    </submittedName>
</protein>
<evidence type="ECO:0000256" key="2">
    <source>
        <dbReference type="ARBA" id="ARBA00023125"/>
    </source>
</evidence>
<organism evidence="6 7">
    <name type="scientific">Phenylobacterium conjunctum</name>
    <dbReference type="NCBI Taxonomy" id="1298959"/>
    <lineage>
        <taxon>Bacteria</taxon>
        <taxon>Pseudomonadati</taxon>
        <taxon>Pseudomonadota</taxon>
        <taxon>Alphaproteobacteria</taxon>
        <taxon>Caulobacterales</taxon>
        <taxon>Caulobacteraceae</taxon>
        <taxon>Phenylobacterium</taxon>
    </lineage>
</organism>
<dbReference type="PRINTS" id="PR00455">
    <property type="entry name" value="HTHTETR"/>
</dbReference>
<evidence type="ECO:0000259" key="5">
    <source>
        <dbReference type="PROSITE" id="PS50977"/>
    </source>
</evidence>
<dbReference type="RefSeq" id="WP_374343156.1">
    <property type="nucleotide sequence ID" value="NZ_JBHTLQ010000046.1"/>
</dbReference>
<accession>A0ABW3T741</accession>
<dbReference type="InterPro" id="IPR050109">
    <property type="entry name" value="HTH-type_TetR-like_transc_reg"/>
</dbReference>
<dbReference type="Proteomes" id="UP001597216">
    <property type="component" value="Unassembled WGS sequence"/>
</dbReference>
<keyword evidence="3" id="KW-0804">Transcription</keyword>
<name>A0ABW3T741_9CAUL</name>
<feature type="DNA-binding region" description="H-T-H motif" evidence="4">
    <location>
        <begin position="41"/>
        <end position="60"/>
    </location>
</feature>
<sequence length="208" mass="22919">MSEAILLSPVGKREQTKVQNRQAILDAAREVFGELGYDNTTVRDIIRRTGLAAGTFYNYYRSKEEVATALSDDGARRFAPILKSIRAQAKGWDDFVRSAILAYYEFLADEHESWLAKRPPEETQPHVYGETPEMAAVFREVRDAIVERITTGDRPPADPDYLAAACIGVAREVGEHMLAKRPIETKAAAAFATAMILTGLKGLSEGAA</sequence>
<dbReference type="InterPro" id="IPR001647">
    <property type="entry name" value="HTH_TetR"/>
</dbReference>
<proteinExistence type="predicted"/>
<keyword evidence="7" id="KW-1185">Reference proteome</keyword>
<evidence type="ECO:0000256" key="4">
    <source>
        <dbReference type="PROSITE-ProRule" id="PRU00335"/>
    </source>
</evidence>
<dbReference type="PANTHER" id="PTHR30055:SF234">
    <property type="entry name" value="HTH-TYPE TRANSCRIPTIONAL REGULATOR BETI"/>
    <property type="match status" value="1"/>
</dbReference>
<dbReference type="PROSITE" id="PS50977">
    <property type="entry name" value="HTH_TETR_2"/>
    <property type="match status" value="1"/>
</dbReference>
<dbReference type="Gene3D" id="1.10.357.10">
    <property type="entry name" value="Tetracycline Repressor, domain 2"/>
    <property type="match status" value="1"/>
</dbReference>
<feature type="domain" description="HTH tetR-type" evidence="5">
    <location>
        <begin position="18"/>
        <end position="78"/>
    </location>
</feature>
<dbReference type="PANTHER" id="PTHR30055">
    <property type="entry name" value="HTH-TYPE TRANSCRIPTIONAL REGULATOR RUTR"/>
    <property type="match status" value="1"/>
</dbReference>
<dbReference type="EMBL" id="JBHTLQ010000046">
    <property type="protein sequence ID" value="MFD1192196.1"/>
    <property type="molecule type" value="Genomic_DNA"/>
</dbReference>
<dbReference type="InterPro" id="IPR009057">
    <property type="entry name" value="Homeodomain-like_sf"/>
</dbReference>
<evidence type="ECO:0000256" key="1">
    <source>
        <dbReference type="ARBA" id="ARBA00023015"/>
    </source>
</evidence>
<comment type="caution">
    <text evidence="6">The sequence shown here is derived from an EMBL/GenBank/DDBJ whole genome shotgun (WGS) entry which is preliminary data.</text>
</comment>
<reference evidence="7" key="1">
    <citation type="journal article" date="2019" name="Int. J. Syst. Evol. Microbiol.">
        <title>The Global Catalogue of Microorganisms (GCM) 10K type strain sequencing project: providing services to taxonomists for standard genome sequencing and annotation.</title>
        <authorList>
            <consortium name="The Broad Institute Genomics Platform"/>
            <consortium name="The Broad Institute Genome Sequencing Center for Infectious Disease"/>
            <person name="Wu L."/>
            <person name="Ma J."/>
        </authorList>
    </citation>
    <scope>NUCLEOTIDE SEQUENCE [LARGE SCALE GENOMIC DNA]</scope>
    <source>
        <strain evidence="7">CCUG 55074</strain>
    </source>
</reference>
<dbReference type="SUPFAM" id="SSF46689">
    <property type="entry name" value="Homeodomain-like"/>
    <property type="match status" value="1"/>
</dbReference>
<evidence type="ECO:0000313" key="7">
    <source>
        <dbReference type="Proteomes" id="UP001597216"/>
    </source>
</evidence>
<keyword evidence="2 4" id="KW-0238">DNA-binding</keyword>
<dbReference type="Pfam" id="PF00440">
    <property type="entry name" value="TetR_N"/>
    <property type="match status" value="1"/>
</dbReference>
<evidence type="ECO:0000313" key="6">
    <source>
        <dbReference type="EMBL" id="MFD1192196.1"/>
    </source>
</evidence>
<keyword evidence="1" id="KW-0805">Transcription regulation</keyword>
<evidence type="ECO:0000256" key="3">
    <source>
        <dbReference type="ARBA" id="ARBA00023163"/>
    </source>
</evidence>